<gene>
    <name evidence="5" type="ORF">H5P28_10540</name>
</gene>
<evidence type="ECO:0000313" key="6">
    <source>
        <dbReference type="Proteomes" id="UP000546464"/>
    </source>
</evidence>
<evidence type="ECO:0000256" key="1">
    <source>
        <dbReference type="SAM" id="Coils"/>
    </source>
</evidence>
<dbReference type="SUPFAM" id="SSF53041">
    <property type="entry name" value="Resolvase-like"/>
    <property type="match status" value="1"/>
</dbReference>
<comment type="caution">
    <text evidence="5">The sequence shown here is derived from an EMBL/GenBank/DDBJ whole genome shotgun (WGS) entry which is preliminary data.</text>
</comment>
<feature type="region of interest" description="Disordered" evidence="2">
    <location>
        <begin position="509"/>
        <end position="544"/>
    </location>
</feature>
<sequence>MSEILHIYTRVSTQAQKEDGTSLDSQKEQGIKKAKGLGFEYRIWNEGGRSSSHDDLSNRPILASLLDHVEAKGVKHLWVYNTDRLSRNENTWSMIRLSLVKNAVTLYTNSGLYQLSNETDKLTLGFLSLISAYDNTLRTERTRTGKVQRIKEGYWMGGPPPYGYKLISKKLEIDPDEAKWVRFIFEQFSKGQTVRWIRNKLLENKVMTRRKKPIWSLGSIEKLLTNTHYGGSYTYKDNRDDNVHTSVCPSLLPATLIIEAQKEKKRRSKFRAKESNQKHFYLLRGLLRCDHCGAHFSARRYAVQKRSSYYCPRKERNYANAPERCDNSRYLKIEETDALIVSTVKEVLANSGLFKQEIRDHYLQQNQEQLPSKDDRRKIKARIRTLTKDINDIRSKITILEADHLLEKTSNTRLSFMKVISEIQRRMLVAQAEKEKLEETLYNFDHQEQLSDWFTKYSEKLNELDDMTEKECQNFLKGIIEYISVRTIDKRTHQLKIKFHLPYVNGYLNPDRADETGQTPEGPYVKTLTVETKKKPTNKTLQPK</sequence>
<feature type="domain" description="Recombinase" evidence="4">
    <location>
        <begin position="161"/>
        <end position="270"/>
    </location>
</feature>
<protein>
    <submittedName>
        <fullName evidence="5">Recombinase family protein</fullName>
    </submittedName>
</protein>
<dbReference type="GO" id="GO:0000150">
    <property type="term" value="F:DNA strand exchange activity"/>
    <property type="evidence" value="ECO:0007669"/>
    <property type="project" value="InterPro"/>
</dbReference>
<name>A0A842HF77_9BACT</name>
<organism evidence="5 6">
    <name type="scientific">Ruficoccus amylovorans</name>
    <dbReference type="NCBI Taxonomy" id="1804625"/>
    <lineage>
        <taxon>Bacteria</taxon>
        <taxon>Pseudomonadati</taxon>
        <taxon>Verrucomicrobiota</taxon>
        <taxon>Opitutia</taxon>
        <taxon>Puniceicoccales</taxon>
        <taxon>Cerasicoccaceae</taxon>
        <taxon>Ruficoccus</taxon>
    </lineage>
</organism>
<dbReference type="EMBL" id="JACHVB010000032">
    <property type="protein sequence ID" value="MBC2594698.1"/>
    <property type="molecule type" value="Genomic_DNA"/>
</dbReference>
<dbReference type="PROSITE" id="PS51737">
    <property type="entry name" value="RECOMBINASE_DNA_BIND"/>
    <property type="match status" value="1"/>
</dbReference>
<dbReference type="InterPro" id="IPR006119">
    <property type="entry name" value="Resolv_N"/>
</dbReference>
<dbReference type="Gene3D" id="3.90.1750.20">
    <property type="entry name" value="Putative Large Serine Recombinase, Chain B, Domain 2"/>
    <property type="match status" value="1"/>
</dbReference>
<proteinExistence type="predicted"/>
<evidence type="ECO:0000256" key="2">
    <source>
        <dbReference type="SAM" id="MobiDB-lite"/>
    </source>
</evidence>
<dbReference type="PROSITE" id="PS51736">
    <property type="entry name" value="RECOMBINASES_3"/>
    <property type="match status" value="1"/>
</dbReference>
<keyword evidence="6" id="KW-1185">Reference proteome</keyword>
<dbReference type="AlphaFoldDB" id="A0A842HF77"/>
<dbReference type="PANTHER" id="PTHR30461:SF23">
    <property type="entry name" value="DNA RECOMBINASE-RELATED"/>
    <property type="match status" value="1"/>
</dbReference>
<dbReference type="SMART" id="SM00857">
    <property type="entry name" value="Resolvase"/>
    <property type="match status" value="1"/>
</dbReference>
<dbReference type="CDD" id="cd00338">
    <property type="entry name" value="Ser_Recombinase"/>
    <property type="match status" value="1"/>
</dbReference>
<feature type="coiled-coil region" evidence="1">
    <location>
        <begin position="376"/>
        <end position="440"/>
    </location>
</feature>
<reference evidence="5 6" key="1">
    <citation type="submission" date="2020-07" db="EMBL/GenBank/DDBJ databases">
        <authorList>
            <person name="Feng X."/>
        </authorList>
    </citation>
    <scope>NUCLEOTIDE SEQUENCE [LARGE SCALE GENOMIC DNA]</scope>
    <source>
        <strain evidence="5 6">JCM31066</strain>
    </source>
</reference>
<dbReference type="InterPro" id="IPR038109">
    <property type="entry name" value="DNA_bind_recomb_sf"/>
</dbReference>
<keyword evidence="1" id="KW-0175">Coiled coil</keyword>
<dbReference type="InterPro" id="IPR025827">
    <property type="entry name" value="Zn_ribbon_recom_dom"/>
</dbReference>
<dbReference type="RefSeq" id="WP_185675667.1">
    <property type="nucleotide sequence ID" value="NZ_JACHVB010000032.1"/>
</dbReference>
<dbReference type="InterPro" id="IPR011109">
    <property type="entry name" value="DNA_bind_recombinase_dom"/>
</dbReference>
<dbReference type="InterPro" id="IPR050639">
    <property type="entry name" value="SSR_resolvase"/>
</dbReference>
<dbReference type="Proteomes" id="UP000546464">
    <property type="component" value="Unassembled WGS sequence"/>
</dbReference>
<dbReference type="Pfam" id="PF13408">
    <property type="entry name" value="Zn_ribbon_recom"/>
    <property type="match status" value="1"/>
</dbReference>
<evidence type="ECO:0000259" key="4">
    <source>
        <dbReference type="PROSITE" id="PS51737"/>
    </source>
</evidence>
<evidence type="ECO:0000313" key="5">
    <source>
        <dbReference type="EMBL" id="MBC2594698.1"/>
    </source>
</evidence>
<dbReference type="GO" id="GO:0003677">
    <property type="term" value="F:DNA binding"/>
    <property type="evidence" value="ECO:0007669"/>
    <property type="project" value="InterPro"/>
</dbReference>
<dbReference type="PANTHER" id="PTHR30461">
    <property type="entry name" value="DNA-INVERTASE FROM LAMBDOID PROPHAGE"/>
    <property type="match status" value="1"/>
</dbReference>
<dbReference type="Gene3D" id="3.40.50.1390">
    <property type="entry name" value="Resolvase, N-terminal catalytic domain"/>
    <property type="match status" value="1"/>
</dbReference>
<feature type="domain" description="Resolvase/invertase-type recombinase catalytic" evidence="3">
    <location>
        <begin position="4"/>
        <end position="153"/>
    </location>
</feature>
<accession>A0A842HF77</accession>
<dbReference type="InterPro" id="IPR036162">
    <property type="entry name" value="Resolvase-like_N_sf"/>
</dbReference>
<dbReference type="Pfam" id="PF00239">
    <property type="entry name" value="Resolvase"/>
    <property type="match status" value="1"/>
</dbReference>
<dbReference type="Pfam" id="PF07508">
    <property type="entry name" value="Recombinase"/>
    <property type="match status" value="1"/>
</dbReference>
<evidence type="ECO:0000259" key="3">
    <source>
        <dbReference type="PROSITE" id="PS51736"/>
    </source>
</evidence>